<name>A0A0D2PAF8_HYPSF</name>
<sequence length="142" mass="15737">MVPEPPAHKLVIPSYTSPHPRTIHSQHAVQPRCRRLCPSFFASHLHPHRVHLEREERMRCISSERQPASGLLAKRWTLTSRGSVRCGPSHAHPAQRHKVSESTSSMRMDCASTSLTDGLTTIVILSWTVRCPGAGGGRYTSG</sequence>
<dbReference type="Proteomes" id="UP000054270">
    <property type="component" value="Unassembled WGS sequence"/>
</dbReference>
<protein>
    <submittedName>
        <fullName evidence="2">Uncharacterized protein</fullName>
    </submittedName>
</protein>
<organism evidence="2 3">
    <name type="scientific">Hypholoma sublateritium (strain FD-334 SS-4)</name>
    <dbReference type="NCBI Taxonomy" id="945553"/>
    <lineage>
        <taxon>Eukaryota</taxon>
        <taxon>Fungi</taxon>
        <taxon>Dikarya</taxon>
        <taxon>Basidiomycota</taxon>
        <taxon>Agaricomycotina</taxon>
        <taxon>Agaricomycetes</taxon>
        <taxon>Agaricomycetidae</taxon>
        <taxon>Agaricales</taxon>
        <taxon>Agaricineae</taxon>
        <taxon>Strophariaceae</taxon>
        <taxon>Hypholoma</taxon>
    </lineage>
</organism>
<keyword evidence="3" id="KW-1185">Reference proteome</keyword>
<proteinExistence type="predicted"/>
<accession>A0A0D2PAF8</accession>
<gene>
    <name evidence="2" type="ORF">HYPSUDRAFT_90856</name>
</gene>
<feature type="region of interest" description="Disordered" evidence="1">
    <location>
        <begin position="1"/>
        <end position="22"/>
    </location>
</feature>
<dbReference type="EMBL" id="KN817606">
    <property type="protein sequence ID" value="KJA17310.1"/>
    <property type="molecule type" value="Genomic_DNA"/>
</dbReference>
<evidence type="ECO:0000256" key="1">
    <source>
        <dbReference type="SAM" id="MobiDB-lite"/>
    </source>
</evidence>
<evidence type="ECO:0000313" key="2">
    <source>
        <dbReference type="EMBL" id="KJA17310.1"/>
    </source>
</evidence>
<feature type="non-terminal residue" evidence="2">
    <location>
        <position position="142"/>
    </location>
</feature>
<dbReference type="AlphaFoldDB" id="A0A0D2PAF8"/>
<evidence type="ECO:0000313" key="3">
    <source>
        <dbReference type="Proteomes" id="UP000054270"/>
    </source>
</evidence>
<reference evidence="3" key="1">
    <citation type="submission" date="2014-04" db="EMBL/GenBank/DDBJ databases">
        <title>Evolutionary Origins and Diversification of the Mycorrhizal Mutualists.</title>
        <authorList>
            <consortium name="DOE Joint Genome Institute"/>
            <consortium name="Mycorrhizal Genomics Consortium"/>
            <person name="Kohler A."/>
            <person name="Kuo A."/>
            <person name="Nagy L.G."/>
            <person name="Floudas D."/>
            <person name="Copeland A."/>
            <person name="Barry K.W."/>
            <person name="Cichocki N."/>
            <person name="Veneault-Fourrey C."/>
            <person name="LaButti K."/>
            <person name="Lindquist E.A."/>
            <person name="Lipzen A."/>
            <person name="Lundell T."/>
            <person name="Morin E."/>
            <person name="Murat C."/>
            <person name="Riley R."/>
            <person name="Ohm R."/>
            <person name="Sun H."/>
            <person name="Tunlid A."/>
            <person name="Henrissat B."/>
            <person name="Grigoriev I.V."/>
            <person name="Hibbett D.S."/>
            <person name="Martin F."/>
        </authorList>
    </citation>
    <scope>NUCLEOTIDE SEQUENCE [LARGE SCALE GENOMIC DNA]</scope>
    <source>
        <strain evidence="3">FD-334 SS-4</strain>
    </source>
</reference>